<reference evidence="1" key="1">
    <citation type="journal article" date="2019" name="Sci. Rep.">
        <title>Draft genome of Tanacetum cinerariifolium, the natural source of mosquito coil.</title>
        <authorList>
            <person name="Yamashiro T."/>
            <person name="Shiraishi A."/>
            <person name="Satake H."/>
            <person name="Nakayama K."/>
        </authorList>
    </citation>
    <scope>NUCLEOTIDE SEQUENCE</scope>
</reference>
<comment type="caution">
    <text evidence="1">The sequence shown here is derived from an EMBL/GenBank/DDBJ whole genome shotgun (WGS) entry which is preliminary data.</text>
</comment>
<organism evidence="1">
    <name type="scientific">Tanacetum cinerariifolium</name>
    <name type="common">Dalmatian daisy</name>
    <name type="synonym">Chrysanthemum cinerariifolium</name>
    <dbReference type="NCBI Taxonomy" id="118510"/>
    <lineage>
        <taxon>Eukaryota</taxon>
        <taxon>Viridiplantae</taxon>
        <taxon>Streptophyta</taxon>
        <taxon>Embryophyta</taxon>
        <taxon>Tracheophyta</taxon>
        <taxon>Spermatophyta</taxon>
        <taxon>Magnoliopsida</taxon>
        <taxon>eudicotyledons</taxon>
        <taxon>Gunneridae</taxon>
        <taxon>Pentapetalae</taxon>
        <taxon>asterids</taxon>
        <taxon>campanulids</taxon>
        <taxon>Asterales</taxon>
        <taxon>Asteraceae</taxon>
        <taxon>Asteroideae</taxon>
        <taxon>Anthemideae</taxon>
        <taxon>Anthemidinae</taxon>
        <taxon>Tanacetum</taxon>
    </lineage>
</organism>
<gene>
    <name evidence="1" type="ORF">Tci_469710</name>
</gene>
<evidence type="ECO:0000313" key="1">
    <source>
        <dbReference type="EMBL" id="GEY97736.1"/>
    </source>
</evidence>
<dbReference type="AlphaFoldDB" id="A0A699I205"/>
<protein>
    <submittedName>
        <fullName evidence="1">Uncharacterized protein</fullName>
    </submittedName>
</protein>
<name>A0A699I205_TANCI</name>
<proteinExistence type="predicted"/>
<sequence>MDDPNITMEEYIMLEEEKAYRHSKAALSREPTISPLNDDEIDFRISFDEYDDEHYTGKPLILMIKNLYVPFGEIGLQERIRRIRNHRHPYLRFKGLEYTDANITHFEERLARIYDREIHQVHVFDFGGLTDLMTEGLSGRMPMEHRDAQGQIVFTSQAWRWLFEVRGPLLHKLILEFFSTFRFGEAEIESVRFDAYWAKSARQVPDKEPRDERQQVDAAGAPEVAEDAPAVYEGALAILAPVQVPQPVTGPSRSMAQRIARLEEDVHRMRGALGEQREVLDSIACDISRFTTRMITSLSRMMDQAGVRYTSYTDF</sequence>
<accession>A0A699I205</accession>
<dbReference type="EMBL" id="BKCJ010228273">
    <property type="protein sequence ID" value="GEY97736.1"/>
    <property type="molecule type" value="Genomic_DNA"/>
</dbReference>